<dbReference type="Gene3D" id="3.40.50.1000">
    <property type="entry name" value="HAD superfamily/HAD-like"/>
    <property type="match status" value="1"/>
</dbReference>
<dbReference type="PANTHER" id="PTHR47478:SF1">
    <property type="entry name" value="PYRIMIDINE 5'-NUCLEOTIDASE YJJG"/>
    <property type="match status" value="1"/>
</dbReference>
<feature type="compositionally biased region" description="Low complexity" evidence="1">
    <location>
        <begin position="257"/>
        <end position="270"/>
    </location>
</feature>
<reference evidence="2 3" key="1">
    <citation type="submission" date="2024-09" db="EMBL/GenBank/DDBJ databases">
        <authorList>
            <person name="Lee S.D."/>
        </authorList>
    </citation>
    <scope>NUCLEOTIDE SEQUENCE [LARGE SCALE GENOMIC DNA]</scope>
    <source>
        <strain evidence="2 3">N1-5</strain>
    </source>
</reference>
<sequence>MSPLLLFDLDNTLVNRNQAFQGWAMRFLSERALPPGDLRWFTTLDCGGYLDRAVLIRAAVDRYGLSEPIDDLLEDYRTTVTELIACPADHLEALRLARTEGWVLGIVSNGATEQQWAKIRRTGLDELVDGCTVSEEAGCAKPDPRIFHLAAERCGMDTAADWTASAWMVGDHAPADIAGAAVSGMRSVWIDHGRSWGETGYRPTLTARNLPEAVALVLAEEDLHRTDRGRYPRGYSWRSGSRPGNRSGPGSGGPVGPGVLPRAVPGVLPGALPGSRSAP</sequence>
<feature type="region of interest" description="Disordered" evidence="1">
    <location>
        <begin position="229"/>
        <end position="279"/>
    </location>
</feature>
<dbReference type="SFLD" id="SFLDS00003">
    <property type="entry name" value="Haloacid_Dehalogenase"/>
    <property type="match status" value="1"/>
</dbReference>
<dbReference type="InterPro" id="IPR023214">
    <property type="entry name" value="HAD_sf"/>
</dbReference>
<dbReference type="GO" id="GO:0016787">
    <property type="term" value="F:hydrolase activity"/>
    <property type="evidence" value="ECO:0007669"/>
    <property type="project" value="UniProtKB-KW"/>
</dbReference>
<dbReference type="SUPFAM" id="SSF56784">
    <property type="entry name" value="HAD-like"/>
    <property type="match status" value="1"/>
</dbReference>
<protein>
    <submittedName>
        <fullName evidence="2">HAD family hydrolase</fullName>
        <ecNumber evidence="2">3.1.3.-</ecNumber>
    </submittedName>
</protein>
<evidence type="ECO:0000256" key="1">
    <source>
        <dbReference type="SAM" id="MobiDB-lite"/>
    </source>
</evidence>
<gene>
    <name evidence="2" type="ORF">ACEZDJ_00995</name>
</gene>
<accession>A0ABV6UEI5</accession>
<keyword evidence="2" id="KW-0378">Hydrolase</keyword>
<proteinExistence type="predicted"/>
<dbReference type="SFLD" id="SFLDG01129">
    <property type="entry name" value="C1.5:_HAD__Beta-PGM__Phosphata"/>
    <property type="match status" value="1"/>
</dbReference>
<dbReference type="NCBIfam" id="TIGR01549">
    <property type="entry name" value="HAD-SF-IA-v1"/>
    <property type="match status" value="1"/>
</dbReference>
<dbReference type="Pfam" id="PF00702">
    <property type="entry name" value="Hydrolase"/>
    <property type="match status" value="1"/>
</dbReference>
<dbReference type="Proteomes" id="UP001592528">
    <property type="component" value="Unassembled WGS sequence"/>
</dbReference>
<dbReference type="InterPro" id="IPR052550">
    <property type="entry name" value="Pyrimidine_5'-ntase_YjjG"/>
</dbReference>
<dbReference type="EC" id="3.1.3.-" evidence="2"/>
<comment type="caution">
    <text evidence="2">The sequence shown here is derived from an EMBL/GenBank/DDBJ whole genome shotgun (WGS) entry which is preliminary data.</text>
</comment>
<organism evidence="2 3">
    <name type="scientific">Streptacidiphilus cavernicola</name>
    <dbReference type="NCBI Taxonomy" id="3342716"/>
    <lineage>
        <taxon>Bacteria</taxon>
        <taxon>Bacillati</taxon>
        <taxon>Actinomycetota</taxon>
        <taxon>Actinomycetes</taxon>
        <taxon>Kitasatosporales</taxon>
        <taxon>Streptomycetaceae</taxon>
        <taxon>Streptacidiphilus</taxon>
    </lineage>
</organism>
<dbReference type="InterPro" id="IPR006439">
    <property type="entry name" value="HAD-SF_hydro_IA"/>
</dbReference>
<dbReference type="RefSeq" id="WP_198037305.1">
    <property type="nucleotide sequence ID" value="NZ_JBHEZZ010000001.1"/>
</dbReference>
<keyword evidence="3" id="KW-1185">Reference proteome</keyword>
<dbReference type="PANTHER" id="PTHR47478">
    <property type="match status" value="1"/>
</dbReference>
<dbReference type="InterPro" id="IPR036412">
    <property type="entry name" value="HAD-like_sf"/>
</dbReference>
<feature type="compositionally biased region" description="Gly residues" evidence="1">
    <location>
        <begin position="247"/>
        <end position="256"/>
    </location>
</feature>
<name>A0ABV6UEI5_9ACTN</name>
<dbReference type="EMBL" id="JBHEZZ010000001">
    <property type="protein sequence ID" value="MFC1399866.1"/>
    <property type="molecule type" value="Genomic_DNA"/>
</dbReference>
<evidence type="ECO:0000313" key="3">
    <source>
        <dbReference type="Proteomes" id="UP001592528"/>
    </source>
</evidence>
<evidence type="ECO:0000313" key="2">
    <source>
        <dbReference type="EMBL" id="MFC1399866.1"/>
    </source>
</evidence>